<feature type="domain" description="FAD-binding PCMH-type" evidence="21">
    <location>
        <begin position="19"/>
        <end position="190"/>
    </location>
</feature>
<comment type="pathway">
    <text evidence="4 20">Cell wall biogenesis; peptidoglycan biosynthesis.</text>
</comment>
<dbReference type="PATRIC" id="fig|693.5.peg.2737"/>
<evidence type="ECO:0000313" key="22">
    <source>
        <dbReference type="EMBL" id="KOO02909.1"/>
    </source>
</evidence>
<dbReference type="GO" id="GO:0005829">
    <property type="term" value="C:cytosol"/>
    <property type="evidence" value="ECO:0007669"/>
    <property type="project" value="TreeGrafter"/>
</dbReference>
<keyword evidence="15 20" id="KW-0560">Oxidoreductase</keyword>
<evidence type="ECO:0000256" key="11">
    <source>
        <dbReference type="ARBA" id="ARBA00022827"/>
    </source>
</evidence>
<protein>
    <recommendedName>
        <fullName evidence="7 20">UDP-N-acetylenolpyruvoylglucosamine reductase</fullName>
        <ecNumber evidence="6 20">1.3.1.98</ecNumber>
    </recommendedName>
    <alternativeName>
        <fullName evidence="18 20">UDP-N-acetylmuramate dehydrogenase</fullName>
    </alternativeName>
</protein>
<keyword evidence="12 20" id="KW-0521">NADP</keyword>
<name>A0A0M0HLG3_VIBNE</name>
<dbReference type="NCBIfam" id="NF000755">
    <property type="entry name" value="PRK00046.1"/>
    <property type="match status" value="1"/>
</dbReference>
<feature type="active site" description="Proton donor" evidence="20">
    <location>
        <position position="236"/>
    </location>
</feature>
<evidence type="ECO:0000256" key="14">
    <source>
        <dbReference type="ARBA" id="ARBA00022984"/>
    </source>
</evidence>
<dbReference type="AlphaFoldDB" id="A0A0M0HLG3"/>
<comment type="similarity">
    <text evidence="5 20">Belongs to the MurB family.</text>
</comment>
<dbReference type="GO" id="GO:0008762">
    <property type="term" value="F:UDP-N-acetylmuramate dehydrogenase activity"/>
    <property type="evidence" value="ECO:0007669"/>
    <property type="project" value="UniProtKB-UniRule"/>
</dbReference>
<evidence type="ECO:0000313" key="23">
    <source>
        <dbReference type="Proteomes" id="UP000037515"/>
    </source>
</evidence>
<dbReference type="NCBIfam" id="TIGR00179">
    <property type="entry name" value="murB"/>
    <property type="match status" value="1"/>
</dbReference>
<dbReference type="STRING" id="693.AKJ17_13360"/>
<reference evidence="23" key="1">
    <citation type="submission" date="2015-08" db="EMBL/GenBank/DDBJ databases">
        <title>Vibrio galatheae sp. nov., a novel member of the Vibrionaceae family isolated from the Solomon Islands.</title>
        <authorList>
            <person name="Giubergia S."/>
            <person name="Machado H."/>
            <person name="Mateiu R.V."/>
            <person name="Gram L."/>
        </authorList>
    </citation>
    <scope>NUCLEOTIDE SEQUENCE [LARGE SCALE GENOMIC DNA]</scope>
    <source>
        <strain evidence="23">DSM 19584</strain>
    </source>
</reference>
<comment type="caution">
    <text evidence="22">The sequence shown here is derived from an EMBL/GenBank/DDBJ whole genome shotgun (WGS) entry which is preliminary data.</text>
</comment>
<comment type="function">
    <text evidence="2 20">Cell wall formation.</text>
</comment>
<dbReference type="HAMAP" id="MF_00037">
    <property type="entry name" value="MurB"/>
    <property type="match status" value="1"/>
</dbReference>
<dbReference type="EC" id="1.3.1.98" evidence="6 20"/>
<evidence type="ECO:0000256" key="5">
    <source>
        <dbReference type="ARBA" id="ARBA00010485"/>
    </source>
</evidence>
<dbReference type="Pfam" id="PF02873">
    <property type="entry name" value="MurB_C"/>
    <property type="match status" value="1"/>
</dbReference>
<evidence type="ECO:0000256" key="7">
    <source>
        <dbReference type="ARBA" id="ARBA00015188"/>
    </source>
</evidence>
<keyword evidence="16 20" id="KW-0131">Cell cycle</keyword>
<evidence type="ECO:0000256" key="12">
    <source>
        <dbReference type="ARBA" id="ARBA00022857"/>
    </source>
</evidence>
<comment type="cofactor">
    <cofactor evidence="1 20">
        <name>FAD</name>
        <dbReference type="ChEBI" id="CHEBI:57692"/>
    </cofactor>
</comment>
<dbReference type="Pfam" id="PF01565">
    <property type="entry name" value="FAD_binding_4"/>
    <property type="match status" value="1"/>
</dbReference>
<accession>A0A0M0HLG3</accession>
<dbReference type="InterPro" id="IPR016169">
    <property type="entry name" value="FAD-bd_PCMH_sub2"/>
</dbReference>
<dbReference type="Gene3D" id="3.90.78.10">
    <property type="entry name" value="UDP-N-acetylenolpyruvoylglucosamine reductase, C-terminal domain"/>
    <property type="match status" value="1"/>
</dbReference>
<evidence type="ECO:0000256" key="20">
    <source>
        <dbReference type="HAMAP-Rule" id="MF_00037"/>
    </source>
</evidence>
<dbReference type="Gene3D" id="3.30.465.10">
    <property type="match status" value="1"/>
</dbReference>
<evidence type="ECO:0000256" key="15">
    <source>
        <dbReference type="ARBA" id="ARBA00023002"/>
    </source>
</evidence>
<dbReference type="InterPro" id="IPR016167">
    <property type="entry name" value="FAD-bd_PCMH_sub1"/>
</dbReference>
<comment type="subcellular location">
    <subcellularLocation>
        <location evidence="3 20">Cytoplasm</location>
    </subcellularLocation>
</comment>
<evidence type="ECO:0000256" key="9">
    <source>
        <dbReference type="ARBA" id="ARBA00022618"/>
    </source>
</evidence>
<dbReference type="SUPFAM" id="SSF56176">
    <property type="entry name" value="FAD-binding/transporter-associated domain-like"/>
    <property type="match status" value="1"/>
</dbReference>
<feature type="active site" evidence="20">
    <location>
        <position position="331"/>
    </location>
</feature>
<evidence type="ECO:0000256" key="2">
    <source>
        <dbReference type="ARBA" id="ARBA00003921"/>
    </source>
</evidence>
<comment type="catalytic activity">
    <reaction evidence="19 20">
        <text>UDP-N-acetyl-alpha-D-muramate + NADP(+) = UDP-N-acetyl-3-O-(1-carboxyvinyl)-alpha-D-glucosamine + NADPH + H(+)</text>
        <dbReference type="Rhea" id="RHEA:12248"/>
        <dbReference type="ChEBI" id="CHEBI:15378"/>
        <dbReference type="ChEBI" id="CHEBI:57783"/>
        <dbReference type="ChEBI" id="CHEBI:58349"/>
        <dbReference type="ChEBI" id="CHEBI:68483"/>
        <dbReference type="ChEBI" id="CHEBI:70757"/>
        <dbReference type="EC" id="1.3.1.98"/>
    </reaction>
</comment>
<dbReference type="InterPro" id="IPR036318">
    <property type="entry name" value="FAD-bd_PCMH-like_sf"/>
</dbReference>
<dbReference type="Proteomes" id="UP000037515">
    <property type="component" value="Unassembled WGS sequence"/>
</dbReference>
<evidence type="ECO:0000256" key="6">
    <source>
        <dbReference type="ARBA" id="ARBA00012518"/>
    </source>
</evidence>
<keyword evidence="8 20" id="KW-0963">Cytoplasm</keyword>
<dbReference type="InterPro" id="IPR006094">
    <property type="entry name" value="Oxid_FAD_bind_N"/>
</dbReference>
<evidence type="ECO:0000256" key="4">
    <source>
        <dbReference type="ARBA" id="ARBA00004752"/>
    </source>
</evidence>
<evidence type="ECO:0000256" key="19">
    <source>
        <dbReference type="ARBA" id="ARBA00048914"/>
    </source>
</evidence>
<keyword evidence="11 20" id="KW-0274">FAD</keyword>
<dbReference type="InterPro" id="IPR003170">
    <property type="entry name" value="MurB"/>
</dbReference>
<keyword evidence="9 20" id="KW-0132">Cell division</keyword>
<evidence type="ECO:0000256" key="1">
    <source>
        <dbReference type="ARBA" id="ARBA00001974"/>
    </source>
</evidence>
<evidence type="ECO:0000259" key="21">
    <source>
        <dbReference type="PROSITE" id="PS51387"/>
    </source>
</evidence>
<evidence type="ECO:0000256" key="13">
    <source>
        <dbReference type="ARBA" id="ARBA00022960"/>
    </source>
</evidence>
<dbReference type="SUPFAM" id="SSF56194">
    <property type="entry name" value="Uridine diphospho-N-Acetylenolpyruvylglucosamine reductase, MurB, C-terminal domain"/>
    <property type="match status" value="1"/>
</dbReference>
<keyword evidence="23" id="KW-1185">Reference proteome</keyword>
<dbReference type="GO" id="GO:0051301">
    <property type="term" value="P:cell division"/>
    <property type="evidence" value="ECO:0007669"/>
    <property type="project" value="UniProtKB-KW"/>
</dbReference>
<dbReference type="GO" id="GO:0071555">
    <property type="term" value="P:cell wall organization"/>
    <property type="evidence" value="ECO:0007669"/>
    <property type="project" value="UniProtKB-KW"/>
</dbReference>
<organism evidence="22 23">
    <name type="scientific">Vibrio nereis</name>
    <dbReference type="NCBI Taxonomy" id="693"/>
    <lineage>
        <taxon>Bacteria</taxon>
        <taxon>Pseudomonadati</taxon>
        <taxon>Pseudomonadota</taxon>
        <taxon>Gammaproteobacteria</taxon>
        <taxon>Vibrionales</taxon>
        <taxon>Vibrionaceae</taxon>
        <taxon>Vibrio</taxon>
    </lineage>
</organism>
<dbReference type="InterPro" id="IPR016166">
    <property type="entry name" value="FAD-bd_PCMH"/>
</dbReference>
<keyword evidence="14 20" id="KW-0573">Peptidoglycan synthesis</keyword>
<dbReference type="Gene3D" id="3.30.43.10">
    <property type="entry name" value="Uridine Diphospho-n-acetylenolpyruvylglucosamine Reductase, domain 2"/>
    <property type="match status" value="1"/>
</dbReference>
<keyword evidence="13 20" id="KW-0133">Cell shape</keyword>
<evidence type="ECO:0000256" key="3">
    <source>
        <dbReference type="ARBA" id="ARBA00004496"/>
    </source>
</evidence>
<feature type="active site" evidence="20">
    <location>
        <position position="166"/>
    </location>
</feature>
<dbReference type="GO" id="GO:0009252">
    <property type="term" value="P:peptidoglycan biosynthetic process"/>
    <property type="evidence" value="ECO:0007669"/>
    <property type="project" value="UniProtKB-UniRule"/>
</dbReference>
<dbReference type="GO" id="GO:0071949">
    <property type="term" value="F:FAD binding"/>
    <property type="evidence" value="ECO:0007669"/>
    <property type="project" value="InterPro"/>
</dbReference>
<evidence type="ECO:0000256" key="18">
    <source>
        <dbReference type="ARBA" id="ARBA00031026"/>
    </source>
</evidence>
<evidence type="ECO:0000256" key="8">
    <source>
        <dbReference type="ARBA" id="ARBA00022490"/>
    </source>
</evidence>
<evidence type="ECO:0000256" key="16">
    <source>
        <dbReference type="ARBA" id="ARBA00023306"/>
    </source>
</evidence>
<dbReference type="GO" id="GO:0008360">
    <property type="term" value="P:regulation of cell shape"/>
    <property type="evidence" value="ECO:0007669"/>
    <property type="project" value="UniProtKB-KW"/>
</dbReference>
<dbReference type="PROSITE" id="PS51387">
    <property type="entry name" value="FAD_PCMH"/>
    <property type="match status" value="1"/>
</dbReference>
<dbReference type="PANTHER" id="PTHR21071:SF4">
    <property type="entry name" value="UDP-N-ACETYLENOLPYRUVOYLGLUCOSAMINE REDUCTASE"/>
    <property type="match status" value="1"/>
</dbReference>
<dbReference type="UniPathway" id="UPA00219"/>
<evidence type="ECO:0000256" key="17">
    <source>
        <dbReference type="ARBA" id="ARBA00023316"/>
    </source>
</evidence>
<evidence type="ECO:0000256" key="10">
    <source>
        <dbReference type="ARBA" id="ARBA00022630"/>
    </source>
</evidence>
<dbReference type="InterPro" id="IPR011601">
    <property type="entry name" value="MurB_C"/>
</dbReference>
<keyword evidence="10 20" id="KW-0285">Flavoprotein</keyword>
<dbReference type="PANTHER" id="PTHR21071">
    <property type="entry name" value="UDP-N-ACETYLENOLPYRUVOYLGLUCOSAMINE REDUCTASE"/>
    <property type="match status" value="1"/>
</dbReference>
<sequence length="351" mass="39115">MTPMQIMTDADLSAYHTFSISQTCAYLIEAESVHDLISIYQHAQWQTLPKLMLGKGSNMLFTQPFQGVVVINRLLGKSVSESDSHWYVHVNAGEDWPSLVEWSITQGYAGLENLALIPGCAGSAPIQNIGAYGVELKDVCEYVDILCLDTFNTKRLSAQECQFGYRDSIFKHDWYQKAVVIAIGLKLAKDWQPNIEYGPLKSFDAHSVTAREIFDRVCQIRMDKLPDPSVTGNAGSFFKNPVISQSQYEQLKAQYPELVAYPTNDGVKVAAGWLIDQCGLKGTTVNGAQVHPNQALVLVNRDNASANDVVELAALVRNQVLEKYGIELEHEVRFIGEKAETNLTKILEQRQ</sequence>
<keyword evidence="17 20" id="KW-0961">Cell wall biogenesis/degradation</keyword>
<gene>
    <name evidence="20" type="primary">murB</name>
    <name evidence="22" type="ORF">AKJ17_13360</name>
</gene>
<dbReference type="InterPro" id="IPR036635">
    <property type="entry name" value="MurB_C_sf"/>
</dbReference>
<proteinExistence type="inferred from homology"/>
<dbReference type="EMBL" id="LHPJ01000010">
    <property type="protein sequence ID" value="KOO02909.1"/>
    <property type="molecule type" value="Genomic_DNA"/>
</dbReference>